<gene>
    <name evidence="2" type="ORF">CLODIP_2_CD10474</name>
</gene>
<dbReference type="Pfam" id="PF14949">
    <property type="entry name" value="ARF7EP_C"/>
    <property type="match status" value="1"/>
</dbReference>
<dbReference type="PANTHER" id="PTHR46536">
    <property type="entry name" value="ARL14 EFFECTOR PROTEIN"/>
    <property type="match status" value="1"/>
</dbReference>
<dbReference type="AlphaFoldDB" id="A0A8S1DER0"/>
<comment type="caution">
    <text evidence="2">The sequence shown here is derived from an EMBL/GenBank/DDBJ whole genome shotgun (WGS) entry which is preliminary data.</text>
</comment>
<dbReference type="PANTHER" id="PTHR46536:SF3">
    <property type="entry name" value="ARF7 EFFECTOR PROTEIN C-TERMINAL DOMAIN-CONTAINING PROTEIN"/>
    <property type="match status" value="1"/>
</dbReference>
<proteinExistence type="predicted"/>
<dbReference type="Proteomes" id="UP000494165">
    <property type="component" value="Unassembled WGS sequence"/>
</dbReference>
<evidence type="ECO:0000259" key="1">
    <source>
        <dbReference type="Pfam" id="PF14949"/>
    </source>
</evidence>
<organism evidence="2 3">
    <name type="scientific">Cloeon dipterum</name>
    <dbReference type="NCBI Taxonomy" id="197152"/>
    <lineage>
        <taxon>Eukaryota</taxon>
        <taxon>Metazoa</taxon>
        <taxon>Ecdysozoa</taxon>
        <taxon>Arthropoda</taxon>
        <taxon>Hexapoda</taxon>
        <taxon>Insecta</taxon>
        <taxon>Pterygota</taxon>
        <taxon>Palaeoptera</taxon>
        <taxon>Ephemeroptera</taxon>
        <taxon>Pisciforma</taxon>
        <taxon>Baetidae</taxon>
        <taxon>Cloeon</taxon>
    </lineage>
</organism>
<feature type="domain" description="ARF7 effector protein C-terminal" evidence="1">
    <location>
        <begin position="12"/>
        <end position="89"/>
    </location>
</feature>
<dbReference type="OrthoDB" id="5984406at2759"/>
<evidence type="ECO:0000313" key="3">
    <source>
        <dbReference type="Proteomes" id="UP000494165"/>
    </source>
</evidence>
<keyword evidence="3" id="KW-1185">Reference proteome</keyword>
<dbReference type="EMBL" id="CADEPI010000160">
    <property type="protein sequence ID" value="CAB3378221.1"/>
    <property type="molecule type" value="Genomic_DNA"/>
</dbReference>
<accession>A0A8S1DER0</accession>
<name>A0A8S1DER0_9INSE</name>
<sequence>MSKLINAPLNESELTNRERRKLTRKIYTESKYVSLYNEDGFMITTGADLCDCGTQECPGCHFPCVKCRSLKCGHECRRNRKWKYETVKCDTVTR</sequence>
<dbReference type="InterPro" id="IPR029264">
    <property type="entry name" value="ARF7EP_C"/>
</dbReference>
<evidence type="ECO:0000313" key="2">
    <source>
        <dbReference type="EMBL" id="CAB3378221.1"/>
    </source>
</evidence>
<protein>
    <recommendedName>
        <fullName evidence="1">ARF7 effector protein C-terminal domain-containing protein</fullName>
    </recommendedName>
</protein>
<reference evidence="2 3" key="1">
    <citation type="submission" date="2020-04" db="EMBL/GenBank/DDBJ databases">
        <authorList>
            <person name="Alioto T."/>
            <person name="Alioto T."/>
            <person name="Gomez Garrido J."/>
        </authorList>
    </citation>
    <scope>NUCLEOTIDE SEQUENCE [LARGE SCALE GENOMIC DNA]</scope>
</reference>